<feature type="domain" description="PEP-utilising enzyme mobile" evidence="2">
    <location>
        <begin position="964"/>
        <end position="1034"/>
    </location>
</feature>
<name>A0A2X0INZ4_9ACTN</name>
<proteinExistence type="predicted"/>
<dbReference type="Gene3D" id="3.30.470.20">
    <property type="entry name" value="ATP-grasp fold, B domain"/>
    <property type="match status" value="1"/>
</dbReference>
<comment type="caution">
    <text evidence="4">The sequence shown here is derived from an EMBL/GenBank/DDBJ whole genome shotgun (WGS) entry which is preliminary data.</text>
</comment>
<dbReference type="GO" id="GO:0005524">
    <property type="term" value="F:ATP binding"/>
    <property type="evidence" value="ECO:0007669"/>
    <property type="project" value="InterPro"/>
</dbReference>
<dbReference type="NCBIfam" id="NF004508">
    <property type="entry name" value="PRK05849.1"/>
    <property type="match status" value="1"/>
</dbReference>
<evidence type="ECO:0000259" key="3">
    <source>
        <dbReference type="Pfam" id="PF01326"/>
    </source>
</evidence>
<dbReference type="InterPro" id="IPR051549">
    <property type="entry name" value="PEP_Utilizing_Enz"/>
</dbReference>
<dbReference type="InterPro" id="IPR036637">
    <property type="entry name" value="Phosphohistidine_dom_sf"/>
</dbReference>
<feature type="region of interest" description="Disordered" evidence="1">
    <location>
        <begin position="1"/>
        <end position="119"/>
    </location>
</feature>
<dbReference type="AlphaFoldDB" id="A0A2X0INZ4"/>
<dbReference type="Gene3D" id="3.30.1490.20">
    <property type="entry name" value="ATP-grasp fold, A domain"/>
    <property type="match status" value="1"/>
</dbReference>
<keyword evidence="5" id="KW-1185">Reference proteome</keyword>
<dbReference type="InterPro" id="IPR002192">
    <property type="entry name" value="PPDK_AMP/ATP-bd"/>
</dbReference>
<dbReference type="OrthoDB" id="3590125at2"/>
<dbReference type="Gene3D" id="3.50.30.10">
    <property type="entry name" value="Phosphohistidine domain"/>
    <property type="match status" value="1"/>
</dbReference>
<feature type="compositionally biased region" description="Basic and acidic residues" evidence="1">
    <location>
        <begin position="21"/>
        <end position="30"/>
    </location>
</feature>
<feature type="region of interest" description="Disordered" evidence="1">
    <location>
        <begin position="154"/>
        <end position="229"/>
    </location>
</feature>
<evidence type="ECO:0000313" key="5">
    <source>
        <dbReference type="Proteomes" id="UP000248889"/>
    </source>
</evidence>
<sequence>MGGSGLRRRRLRQSGHLPRQVRPDGDDRPGQQRAGAGLRAGPGGQALPPQRLEDHRHRAQPRRGGPDARGRSGAGRGGRRRHRHQARGRRGRRADGVRALSQHRERAGAGAGRVGARHRPGRTVLHHHAPRQHRDAPQRALLALAQPPPLRADALPQVAGGPGRVRRAAGHARPERHRRALRPQHVDPVPGAVAARPSHRDLRGERAARGRLPPQPLRAGRRRLPDAPSPAGLLQRVRLHRHQGRAVTAGLITGGQPEAGCEGWRFGTKAETLDRLGPLITEAQVPPLRYFQVRRWRQEREQVLDELLAAAWADAPLIVRSSTLHEDDPDHGQAGRYDSISGVRGRAALARAVDEVIDSYGRSEPVDDLGAHQVLVQPQVEPVRLSGVMFTCDPNTRAPYLVINYEESGDSAAVTSGSAVPTTTFYGWKESRRPLADARLERLAVLAREIEAVTGHDCLDIEFAFDHDGTLHLLQVRPLPVAPLEAGQAQELQHALQACYDKVAGAVAHPTLLGGRAVYGVMPDWNPAEIIGVRPRPLALSLYRRLITDQVWADQRHRYGYRDVRGCPLMVDFMGLPYIDVRASFNSLVPADLPEHLAGRLVDFYLDRLAENPALHDKVEFAVVHSCYTFSTPDQVRERLGERFGADERQALVDSLRRLTNALLDPRHPARRQDQDALAELERRWDVVKSAGVEPVAEARWLLEDCGRLGTPAFAGFARLGFIAVELLRSLVAAGVFSERDVDQLMAGLDTVTNRMAHDQNRLEPGEFLRVYGHLRPGTYDIRSPRYDEAPELYFDWPQTRGAHPGEPGAPFRADAGQLRAVEELIRAHGLQVGAEDLVDFITTNIAARENSKFLFTRHLSEVLTRVQALGAKAGLDVDECSYLDIRVLEELYQGAGVPQSVVAAAAASGQAAYRQTQQLMFPPLITEPGELLAFHYPPSEPNYITHKTVTGPVEAAEGATSLEGKILLLPSGDPGFDWIFSHRIAGFVTQYGGANSHMAIRAHQFDVPAVIGAGEGLFQRLQRASLVRLDCANRRADVIR</sequence>
<dbReference type="PANTHER" id="PTHR43615:SF1">
    <property type="entry name" value="PPDK_N DOMAIN-CONTAINING PROTEIN"/>
    <property type="match status" value="1"/>
</dbReference>
<dbReference type="SUPFAM" id="SSF56059">
    <property type="entry name" value="Glutathione synthetase ATP-binding domain-like"/>
    <property type="match status" value="1"/>
</dbReference>
<dbReference type="InterPro" id="IPR013815">
    <property type="entry name" value="ATP_grasp_subdomain_1"/>
</dbReference>
<feature type="compositionally biased region" description="Basic residues" evidence="1">
    <location>
        <begin position="77"/>
        <end position="92"/>
    </location>
</feature>
<evidence type="ECO:0000313" key="4">
    <source>
        <dbReference type="EMBL" id="RAG86347.1"/>
    </source>
</evidence>
<gene>
    <name evidence="4" type="ORF">DN069_06885</name>
</gene>
<evidence type="ECO:0000259" key="2">
    <source>
        <dbReference type="Pfam" id="PF00391"/>
    </source>
</evidence>
<evidence type="ECO:0000256" key="1">
    <source>
        <dbReference type="SAM" id="MobiDB-lite"/>
    </source>
</evidence>
<protein>
    <submittedName>
        <fullName evidence="4">Phosphoenolpyruvate synthase</fullName>
    </submittedName>
</protein>
<dbReference type="InterPro" id="IPR008279">
    <property type="entry name" value="PEP-util_enz_mobile_dom"/>
</dbReference>
<dbReference type="SUPFAM" id="SSF52009">
    <property type="entry name" value="Phosphohistidine domain"/>
    <property type="match status" value="1"/>
</dbReference>
<dbReference type="Pfam" id="PF00391">
    <property type="entry name" value="PEP-utilizers"/>
    <property type="match status" value="1"/>
</dbReference>
<organism evidence="4 5">
    <name type="scientific">Streptacidiphilus pinicola</name>
    <dbReference type="NCBI Taxonomy" id="2219663"/>
    <lineage>
        <taxon>Bacteria</taxon>
        <taxon>Bacillati</taxon>
        <taxon>Actinomycetota</taxon>
        <taxon>Actinomycetes</taxon>
        <taxon>Kitasatosporales</taxon>
        <taxon>Streptomycetaceae</taxon>
        <taxon>Streptacidiphilus</taxon>
    </lineage>
</organism>
<dbReference type="Proteomes" id="UP000248889">
    <property type="component" value="Unassembled WGS sequence"/>
</dbReference>
<accession>A0A2X0INZ4</accession>
<reference evidence="4 5" key="1">
    <citation type="submission" date="2018-06" db="EMBL/GenBank/DDBJ databases">
        <title>Streptacidiphilus pinicola sp. nov., isolated from pine grove soil.</title>
        <authorList>
            <person name="Roh S.G."/>
            <person name="Park S."/>
            <person name="Kim M.-K."/>
            <person name="Yun B.-R."/>
            <person name="Park J."/>
            <person name="Kim M.J."/>
            <person name="Kim Y.S."/>
            <person name="Kim S.B."/>
        </authorList>
    </citation>
    <scope>NUCLEOTIDE SEQUENCE [LARGE SCALE GENOMIC DNA]</scope>
    <source>
        <strain evidence="4 5">MMS16-CNU450</strain>
    </source>
</reference>
<feature type="compositionally biased region" description="Basic and acidic residues" evidence="1">
    <location>
        <begin position="198"/>
        <end position="208"/>
    </location>
</feature>
<dbReference type="PANTHER" id="PTHR43615">
    <property type="entry name" value="PHOSPHOENOLPYRUVATE SYNTHASE-RELATED"/>
    <property type="match status" value="1"/>
</dbReference>
<feature type="domain" description="Pyruvate phosphate dikinase AMP/ATP-binding" evidence="3">
    <location>
        <begin position="302"/>
        <end position="401"/>
    </location>
</feature>
<dbReference type="Pfam" id="PF01326">
    <property type="entry name" value="PPDK_N"/>
    <property type="match status" value="1"/>
</dbReference>
<dbReference type="GO" id="GO:0016301">
    <property type="term" value="F:kinase activity"/>
    <property type="evidence" value="ECO:0007669"/>
    <property type="project" value="InterPro"/>
</dbReference>
<dbReference type="EMBL" id="QKYN01000028">
    <property type="protein sequence ID" value="RAG86347.1"/>
    <property type="molecule type" value="Genomic_DNA"/>
</dbReference>
<feature type="compositionally biased region" description="Basic residues" evidence="1">
    <location>
        <begin position="1"/>
        <end position="13"/>
    </location>
</feature>
<keyword evidence="4" id="KW-0670">Pyruvate</keyword>
<feature type="compositionally biased region" description="Basic residues" evidence="1">
    <location>
        <begin position="164"/>
        <end position="182"/>
    </location>
</feature>